<name>A0AAD8EDB9_DIPPU</name>
<feature type="non-terminal residue" evidence="1">
    <location>
        <position position="65"/>
    </location>
</feature>
<comment type="caution">
    <text evidence="1">The sequence shown here is derived from an EMBL/GenBank/DDBJ whole genome shotgun (WGS) entry which is preliminary data.</text>
</comment>
<evidence type="ECO:0000313" key="1">
    <source>
        <dbReference type="EMBL" id="KAJ9586138.1"/>
    </source>
</evidence>
<gene>
    <name evidence="1" type="ORF">L9F63_020210</name>
</gene>
<keyword evidence="2" id="KW-1185">Reference proteome</keyword>
<dbReference type="Proteomes" id="UP001233999">
    <property type="component" value="Unassembled WGS sequence"/>
</dbReference>
<dbReference type="EMBL" id="JASPKZ010007200">
    <property type="protein sequence ID" value="KAJ9586138.1"/>
    <property type="molecule type" value="Genomic_DNA"/>
</dbReference>
<reference evidence="1" key="1">
    <citation type="journal article" date="2023" name="IScience">
        <title>Live-bearing cockroach genome reveals convergent evolutionary mechanisms linked to viviparity in insects and beyond.</title>
        <authorList>
            <person name="Fouks B."/>
            <person name="Harrison M.C."/>
            <person name="Mikhailova A.A."/>
            <person name="Marchal E."/>
            <person name="English S."/>
            <person name="Carruthers M."/>
            <person name="Jennings E.C."/>
            <person name="Chiamaka E.L."/>
            <person name="Frigard R.A."/>
            <person name="Pippel M."/>
            <person name="Attardo G.M."/>
            <person name="Benoit J.B."/>
            <person name="Bornberg-Bauer E."/>
            <person name="Tobe S.S."/>
        </authorList>
    </citation>
    <scope>NUCLEOTIDE SEQUENCE</scope>
    <source>
        <strain evidence="1">Stay&amp;Tobe</strain>
    </source>
</reference>
<dbReference type="AlphaFoldDB" id="A0AAD8EDB9"/>
<accession>A0AAD8EDB9</accession>
<proteinExistence type="predicted"/>
<protein>
    <submittedName>
        <fullName evidence="1">Uncharacterized protein</fullName>
    </submittedName>
</protein>
<reference evidence="1" key="2">
    <citation type="submission" date="2023-05" db="EMBL/GenBank/DDBJ databases">
        <authorList>
            <person name="Fouks B."/>
        </authorList>
    </citation>
    <scope>NUCLEOTIDE SEQUENCE</scope>
    <source>
        <strain evidence="1">Stay&amp;Tobe</strain>
        <tissue evidence="1">Testes</tissue>
    </source>
</reference>
<sequence>MLNLAVELLSSKNFVGMLCFTRNVHQVEFLPRRLSIEWKQLLLHNCLKSCILLVVSLYKLHMFSP</sequence>
<evidence type="ECO:0000313" key="2">
    <source>
        <dbReference type="Proteomes" id="UP001233999"/>
    </source>
</evidence>
<organism evidence="1 2">
    <name type="scientific">Diploptera punctata</name>
    <name type="common">Pacific beetle cockroach</name>
    <dbReference type="NCBI Taxonomy" id="6984"/>
    <lineage>
        <taxon>Eukaryota</taxon>
        <taxon>Metazoa</taxon>
        <taxon>Ecdysozoa</taxon>
        <taxon>Arthropoda</taxon>
        <taxon>Hexapoda</taxon>
        <taxon>Insecta</taxon>
        <taxon>Pterygota</taxon>
        <taxon>Neoptera</taxon>
        <taxon>Polyneoptera</taxon>
        <taxon>Dictyoptera</taxon>
        <taxon>Blattodea</taxon>
        <taxon>Blaberoidea</taxon>
        <taxon>Blaberidae</taxon>
        <taxon>Diplopterinae</taxon>
        <taxon>Diploptera</taxon>
    </lineage>
</organism>